<dbReference type="Proteomes" id="UP000509660">
    <property type="component" value="Chromosome"/>
</dbReference>
<keyword evidence="3" id="KW-1185">Reference proteome</keyword>
<feature type="transmembrane region" description="Helical" evidence="1">
    <location>
        <begin position="161"/>
        <end position="179"/>
    </location>
</feature>
<accession>A0A7D5DXW6</accession>
<feature type="transmembrane region" description="Helical" evidence="1">
    <location>
        <begin position="129"/>
        <end position="149"/>
    </location>
</feature>
<feature type="transmembrane region" description="Helical" evidence="1">
    <location>
        <begin position="226"/>
        <end position="245"/>
    </location>
</feature>
<evidence type="ECO:0000256" key="1">
    <source>
        <dbReference type="SAM" id="Phobius"/>
    </source>
</evidence>
<keyword evidence="1" id="KW-1133">Transmembrane helix</keyword>
<feature type="transmembrane region" description="Helical" evidence="1">
    <location>
        <begin position="99"/>
        <end position="117"/>
    </location>
</feature>
<protein>
    <submittedName>
        <fullName evidence="2">Uncharacterized protein</fullName>
    </submittedName>
</protein>
<dbReference type="RefSeq" id="WP_176810305.1">
    <property type="nucleotide sequence ID" value="NZ_CP055306.1"/>
</dbReference>
<evidence type="ECO:0000313" key="2">
    <source>
        <dbReference type="EMBL" id="QLB41186.1"/>
    </source>
</evidence>
<feature type="transmembrane region" description="Helical" evidence="1">
    <location>
        <begin position="12"/>
        <end position="35"/>
    </location>
</feature>
<dbReference type="EMBL" id="CP055306">
    <property type="protein sequence ID" value="QLB41186.1"/>
    <property type="molecule type" value="Genomic_DNA"/>
</dbReference>
<keyword evidence="1" id="KW-0812">Transmembrane</keyword>
<feature type="transmembrane region" description="Helical" evidence="1">
    <location>
        <begin position="191"/>
        <end position="214"/>
    </location>
</feature>
<reference evidence="2 3" key="1">
    <citation type="submission" date="2020-06" db="EMBL/GenBank/DDBJ databases">
        <title>Mannheimia pernigra sp. nov. isolated from bovine respiratory tract.</title>
        <authorList>
            <person name="Kuhnert P."/>
            <person name="Akarsu-Egger H."/>
        </authorList>
    </citation>
    <scope>NUCLEOTIDE SEQUENCE [LARGE SCALE GENOMIC DNA]</scope>
    <source>
        <strain evidence="2 3">BNO311</strain>
    </source>
</reference>
<evidence type="ECO:0000313" key="3">
    <source>
        <dbReference type="Proteomes" id="UP000509660"/>
    </source>
</evidence>
<dbReference type="AlphaFoldDB" id="A0A7D5DXW6"/>
<organism evidence="2 3">
    <name type="scientific">Mannheimia pernigra</name>
    <dbReference type="NCBI Taxonomy" id="111844"/>
    <lineage>
        <taxon>Bacteria</taxon>
        <taxon>Pseudomonadati</taxon>
        <taxon>Pseudomonadota</taxon>
        <taxon>Gammaproteobacteria</taxon>
        <taxon>Pasteurellales</taxon>
        <taxon>Pasteurellaceae</taxon>
        <taxon>Mannheimia</taxon>
    </lineage>
</organism>
<feature type="transmembrane region" description="Helical" evidence="1">
    <location>
        <begin position="74"/>
        <end position="93"/>
    </location>
</feature>
<feature type="transmembrane region" description="Helical" evidence="1">
    <location>
        <begin position="41"/>
        <end position="62"/>
    </location>
</feature>
<gene>
    <name evidence="2" type="ORF">HV559_10100</name>
</gene>
<sequence length="272" mass="31021">MAHDNYTPSKLEIATHAALPMVLMLFIEMVLNFYAAPRNAIFISPYLLAFFVTSLIALLVLWKGEICRGQTNRLTFILPFLLIFAVGNFIYSIGFTPKYNPMAIASFAAILSCLIYFRLPEDENLYNTLIYCGFGIVTIGIIQYLAIYWFELRSLFNGIRANNFAQVLLGILLAGWYLMLAKSRLEVFLKLLVKAALIALILNYCWSAFVLYQYLQVMPEMSLLPFSLYFVAQFVILSMLAWLLLGKNIKNPTAWTISTFLSILYPFTNVVI</sequence>
<proteinExistence type="predicted"/>
<name>A0A7D5DXW6_9PAST</name>
<keyword evidence="1" id="KW-0472">Membrane</keyword>